<accession>A0A4Y1ZPI0</accession>
<keyword evidence="2" id="KW-1185">Reference proteome</keyword>
<gene>
    <name evidence="1" type="ORF">AVEN_18459_1</name>
</gene>
<protein>
    <recommendedName>
        <fullName evidence="3">Pre-C2HC domain-containing protein</fullName>
    </recommendedName>
</protein>
<dbReference type="Proteomes" id="UP000499080">
    <property type="component" value="Unassembled WGS sequence"/>
</dbReference>
<proteinExistence type="predicted"/>
<evidence type="ECO:0008006" key="3">
    <source>
        <dbReference type="Google" id="ProtNLM"/>
    </source>
</evidence>
<organism evidence="1 2">
    <name type="scientific">Araneus ventricosus</name>
    <name type="common">Orbweaver spider</name>
    <name type="synonym">Epeira ventricosa</name>
    <dbReference type="NCBI Taxonomy" id="182803"/>
    <lineage>
        <taxon>Eukaryota</taxon>
        <taxon>Metazoa</taxon>
        <taxon>Ecdysozoa</taxon>
        <taxon>Arthropoda</taxon>
        <taxon>Chelicerata</taxon>
        <taxon>Arachnida</taxon>
        <taxon>Araneae</taxon>
        <taxon>Araneomorphae</taxon>
        <taxon>Entelegynae</taxon>
        <taxon>Araneoidea</taxon>
        <taxon>Araneidae</taxon>
        <taxon>Araneus</taxon>
    </lineage>
</organism>
<sequence length="267" mass="30299">MEVAPPVSSPTSTTSVNLTSLLCAAEATIREPASSDPVTRCLQLNELTKQLKRLRGTIPLIMCDADVYVQLDNGHFLSTRDSLMDVLRHAIDALVSDIALFGICPIDKCNISEIKYKNFEEKFNNGNNKYANLAQLPVEREVPPAPPKIQPLMVQNNNNYRETRKKLNDKFGNVKASLANEYIKVYPETAERHREMQKFCRENKINFYFVRSPSERPFKIVIKGVHPDTETDEIKKELEIAVPEIEIIKISSMKNIRSKKTNAHVQG</sequence>
<evidence type="ECO:0000313" key="1">
    <source>
        <dbReference type="EMBL" id="GBL60586.1"/>
    </source>
</evidence>
<reference evidence="1 2" key="1">
    <citation type="journal article" date="2019" name="Sci. Rep.">
        <title>Orb-weaving spider Araneus ventricosus genome elucidates the spidroin gene catalogue.</title>
        <authorList>
            <person name="Kono N."/>
            <person name="Nakamura H."/>
            <person name="Ohtoshi R."/>
            <person name="Moran D.A.P."/>
            <person name="Shinohara A."/>
            <person name="Yoshida Y."/>
            <person name="Fujiwara M."/>
            <person name="Mori M."/>
            <person name="Tomita M."/>
            <person name="Arakawa K."/>
        </authorList>
    </citation>
    <scope>NUCLEOTIDE SEQUENCE [LARGE SCALE GENOMIC DNA]</scope>
</reference>
<dbReference type="AlphaFoldDB" id="A0A4Y1ZPI0"/>
<dbReference type="OrthoDB" id="10035396at2759"/>
<evidence type="ECO:0000313" key="2">
    <source>
        <dbReference type="Proteomes" id="UP000499080"/>
    </source>
</evidence>
<dbReference type="EMBL" id="BGPR01076336">
    <property type="protein sequence ID" value="GBL60586.1"/>
    <property type="molecule type" value="Genomic_DNA"/>
</dbReference>
<name>A0A4Y1ZPI0_ARAVE</name>
<comment type="caution">
    <text evidence="1">The sequence shown here is derived from an EMBL/GenBank/DDBJ whole genome shotgun (WGS) entry which is preliminary data.</text>
</comment>